<evidence type="ECO:0000313" key="3">
    <source>
        <dbReference type="EMBL" id="GEP06687.1"/>
    </source>
</evidence>
<dbReference type="EMBL" id="BJZU01000115">
    <property type="protein sequence ID" value="GEP06687.1"/>
    <property type="molecule type" value="Genomic_DNA"/>
</dbReference>
<dbReference type="Proteomes" id="UP001156856">
    <property type="component" value="Unassembled WGS sequence"/>
</dbReference>
<protein>
    <recommendedName>
        <fullName evidence="2">Terminase large subunit gp17-like C-terminal domain-containing protein</fullName>
    </recommendedName>
</protein>
<accession>A0A512J9R9</accession>
<evidence type="ECO:0000313" key="6">
    <source>
        <dbReference type="Proteomes" id="UP001156856"/>
    </source>
</evidence>
<dbReference type="EMBL" id="BSPK01000111">
    <property type="protein sequence ID" value="GLS67303.1"/>
    <property type="molecule type" value="Genomic_DNA"/>
</dbReference>
<dbReference type="InterPro" id="IPR035421">
    <property type="entry name" value="Terminase_6C"/>
</dbReference>
<dbReference type="NCBIfam" id="TIGR01630">
    <property type="entry name" value="psiM2_ORF9"/>
    <property type="match status" value="1"/>
</dbReference>
<name>A0A512J9R9_9HYPH</name>
<feature type="domain" description="Terminase large subunit gp17-like C-terminal" evidence="2">
    <location>
        <begin position="310"/>
        <end position="450"/>
    </location>
</feature>
<dbReference type="RefSeq" id="WP_147028204.1">
    <property type="nucleotide sequence ID" value="NZ_BJZU01000115.1"/>
</dbReference>
<reference evidence="3 5" key="3">
    <citation type="submission" date="2019-07" db="EMBL/GenBank/DDBJ databases">
        <title>Whole genome shotgun sequence of Methylobacterium oxalidis NBRC 107715.</title>
        <authorList>
            <person name="Hosoyama A."/>
            <person name="Uohara A."/>
            <person name="Ohji S."/>
            <person name="Ichikawa N."/>
        </authorList>
    </citation>
    <scope>NUCLEOTIDE SEQUENCE [LARGE SCALE GENOMIC DNA]</scope>
    <source>
        <strain evidence="3 5">NBRC 107715</strain>
    </source>
</reference>
<reference evidence="6" key="2">
    <citation type="journal article" date="2019" name="Int. J. Syst. Evol. Microbiol.">
        <title>The Global Catalogue of Microorganisms (GCM) 10K type strain sequencing project: providing services to taxonomists for standard genome sequencing and annotation.</title>
        <authorList>
            <consortium name="The Broad Institute Genomics Platform"/>
            <consortium name="The Broad Institute Genome Sequencing Center for Infectious Disease"/>
            <person name="Wu L."/>
            <person name="Ma J."/>
        </authorList>
    </citation>
    <scope>NUCLEOTIDE SEQUENCE [LARGE SCALE GENOMIC DNA]</scope>
    <source>
        <strain evidence="6">NBRC 107715</strain>
    </source>
</reference>
<reference evidence="4" key="4">
    <citation type="submission" date="2023-01" db="EMBL/GenBank/DDBJ databases">
        <title>Draft genome sequence of Methylobacterium oxalidis strain NBRC 107715.</title>
        <authorList>
            <person name="Sun Q."/>
            <person name="Mori K."/>
        </authorList>
    </citation>
    <scope>NUCLEOTIDE SEQUENCE</scope>
    <source>
        <strain evidence="4">NBRC 107715</strain>
    </source>
</reference>
<organism evidence="3 5">
    <name type="scientific">Methylobacterium oxalidis</name>
    <dbReference type="NCBI Taxonomy" id="944322"/>
    <lineage>
        <taxon>Bacteria</taxon>
        <taxon>Pseudomonadati</taxon>
        <taxon>Pseudomonadota</taxon>
        <taxon>Alphaproteobacteria</taxon>
        <taxon>Hyphomicrobiales</taxon>
        <taxon>Methylobacteriaceae</taxon>
        <taxon>Methylobacterium</taxon>
    </lineage>
</organism>
<evidence type="ECO:0000256" key="1">
    <source>
        <dbReference type="ARBA" id="ARBA00022612"/>
    </source>
</evidence>
<dbReference type="AlphaFoldDB" id="A0A512J9R9"/>
<comment type="caution">
    <text evidence="3">The sequence shown here is derived from an EMBL/GenBank/DDBJ whole genome shotgun (WGS) entry which is preliminary data.</text>
</comment>
<dbReference type="Gene3D" id="3.30.420.240">
    <property type="match status" value="1"/>
</dbReference>
<evidence type="ECO:0000259" key="2">
    <source>
        <dbReference type="Pfam" id="PF17289"/>
    </source>
</evidence>
<dbReference type="OrthoDB" id="9771580at2"/>
<keyword evidence="1" id="KW-1188">Viral release from host cell</keyword>
<evidence type="ECO:0000313" key="5">
    <source>
        <dbReference type="Proteomes" id="UP000321960"/>
    </source>
</evidence>
<reference evidence="4" key="1">
    <citation type="journal article" date="2014" name="Int. J. Syst. Evol. Microbiol.">
        <title>Complete genome of a new Firmicutes species belonging to the dominant human colonic microbiota ('Ruminococcus bicirculans') reveals two chromosomes and a selective capacity to utilize plant glucans.</title>
        <authorList>
            <consortium name="NISC Comparative Sequencing Program"/>
            <person name="Wegmann U."/>
            <person name="Louis P."/>
            <person name="Goesmann A."/>
            <person name="Henrissat B."/>
            <person name="Duncan S.H."/>
            <person name="Flint H.J."/>
        </authorList>
    </citation>
    <scope>NUCLEOTIDE SEQUENCE</scope>
    <source>
        <strain evidence="4">NBRC 107715</strain>
    </source>
</reference>
<gene>
    <name evidence="4" type="ORF">GCM10007888_56860</name>
    <name evidence="3" type="ORF">MOX02_47250</name>
</gene>
<sequence>MNPRDALNLLLREHLGAFTRQAFKTVVPDTYLPNWHLEAYAHHLEEVARGRIRRLLITVAPRSLKSISASVAFPAWLLGRDPTQRIICLSYAQDLAVKHANQCRTVMSAPWYKSAFPGTAISRSKNTEAEFETTRGGFRLSTSVGGVLTGRGGNIIIIDDPIKPAEAMSETVRTNVNEWFDRTVHSRLDLQTKGAMILVMQRLHVDDLAGHLLEQGGWTHLNLPAIAEIDEDIPIGRGRVHRRRIGELLQPERNPQSVLDEFKRNLGAFDFAAQYQQAPVPPGGNMFDPAWIKRYEGELGDEPGDMVVTSWDTATKAGELNDASVATTWLARRGAFYLLDVFRARLNYPDLRRAVIRLHARYRPEALLIEDKASGENLIQDLVSDGIFAIPIQPEGDKVTRAHAATLAFEAGRVVMPRTAPWLGEFEAELRAFPHGRHDDQVDSVSQFLNWTREGLDRGPRIRSFDDDD</sequence>
<dbReference type="Proteomes" id="UP000321960">
    <property type="component" value="Unassembled WGS sequence"/>
</dbReference>
<dbReference type="InterPro" id="IPR006517">
    <property type="entry name" value="Phage_terminase_lsu-like_C"/>
</dbReference>
<keyword evidence="6" id="KW-1185">Reference proteome</keyword>
<evidence type="ECO:0000313" key="4">
    <source>
        <dbReference type="EMBL" id="GLS67303.1"/>
    </source>
</evidence>
<proteinExistence type="predicted"/>
<dbReference type="Pfam" id="PF17289">
    <property type="entry name" value="Terminase_6C"/>
    <property type="match status" value="1"/>
</dbReference>